<keyword evidence="2" id="KW-1185">Reference proteome</keyword>
<sequence>MKKPGNELCGVSLGNGCRSVLGTDSYACQCHGIWHIDIRLNEDNCQLRLDSVSDYEQLDGTSDSKLLPADGQVNLESEKEDSNATSRRIDIHQLDLIMKKKIDSYQPNCQHKSLVLTSIDKTQYSCVCPTGPTGYKLYEGKLINCR</sequence>
<evidence type="ECO:0000313" key="1">
    <source>
        <dbReference type="EMBL" id="VEL18260.1"/>
    </source>
</evidence>
<name>A0A448WRC1_9PLAT</name>
<reference evidence="1" key="1">
    <citation type="submission" date="2018-11" db="EMBL/GenBank/DDBJ databases">
        <authorList>
            <consortium name="Pathogen Informatics"/>
        </authorList>
    </citation>
    <scope>NUCLEOTIDE SEQUENCE</scope>
</reference>
<accession>A0A448WRC1</accession>
<proteinExistence type="predicted"/>
<organism evidence="1 2">
    <name type="scientific">Protopolystoma xenopodis</name>
    <dbReference type="NCBI Taxonomy" id="117903"/>
    <lineage>
        <taxon>Eukaryota</taxon>
        <taxon>Metazoa</taxon>
        <taxon>Spiralia</taxon>
        <taxon>Lophotrochozoa</taxon>
        <taxon>Platyhelminthes</taxon>
        <taxon>Monogenea</taxon>
        <taxon>Polyopisthocotylea</taxon>
        <taxon>Polystomatidea</taxon>
        <taxon>Polystomatidae</taxon>
        <taxon>Protopolystoma</taxon>
    </lineage>
</organism>
<gene>
    <name evidence="1" type="ORF">PXEA_LOCUS11700</name>
</gene>
<dbReference type="AlphaFoldDB" id="A0A448WRC1"/>
<evidence type="ECO:0000313" key="2">
    <source>
        <dbReference type="Proteomes" id="UP000784294"/>
    </source>
</evidence>
<dbReference type="Proteomes" id="UP000784294">
    <property type="component" value="Unassembled WGS sequence"/>
</dbReference>
<dbReference type="EMBL" id="CAAALY010036198">
    <property type="protein sequence ID" value="VEL18260.1"/>
    <property type="molecule type" value="Genomic_DNA"/>
</dbReference>
<comment type="caution">
    <text evidence="1">The sequence shown here is derived from an EMBL/GenBank/DDBJ whole genome shotgun (WGS) entry which is preliminary data.</text>
</comment>
<protein>
    <submittedName>
        <fullName evidence="1">Uncharacterized protein</fullName>
    </submittedName>
</protein>